<feature type="coiled-coil region" evidence="2">
    <location>
        <begin position="275"/>
        <end position="337"/>
    </location>
</feature>
<dbReference type="SUPFAM" id="SSF57756">
    <property type="entry name" value="Retrovirus zinc finger-like domains"/>
    <property type="match status" value="1"/>
</dbReference>
<dbReference type="Pfam" id="PF00098">
    <property type="entry name" value="zf-CCHC"/>
    <property type="match status" value="1"/>
</dbReference>
<feature type="compositionally biased region" description="Basic residues" evidence="3">
    <location>
        <begin position="81"/>
        <end position="91"/>
    </location>
</feature>
<feature type="compositionally biased region" description="Basic and acidic residues" evidence="3">
    <location>
        <begin position="140"/>
        <end position="149"/>
    </location>
</feature>
<dbReference type="InterPro" id="IPR013103">
    <property type="entry name" value="RVT_2"/>
</dbReference>
<proteinExistence type="predicted"/>
<feature type="region of interest" description="Disordered" evidence="3">
    <location>
        <begin position="139"/>
        <end position="199"/>
    </location>
</feature>
<dbReference type="InterPro" id="IPR043502">
    <property type="entry name" value="DNA/RNA_pol_sf"/>
</dbReference>
<feature type="compositionally biased region" description="Basic and acidic residues" evidence="3">
    <location>
        <begin position="61"/>
        <end position="80"/>
    </location>
</feature>
<evidence type="ECO:0000256" key="2">
    <source>
        <dbReference type="SAM" id="Coils"/>
    </source>
</evidence>
<accession>A0AAQ3TBJ1</accession>
<feature type="compositionally biased region" description="Pro residues" evidence="3">
    <location>
        <begin position="532"/>
        <end position="552"/>
    </location>
</feature>
<sequence length="954" mass="107923">MEQLATLGDDELCLVSSHFQRAYDNRMSKKREERPKCFECGEVGHFIAECPNKNDYYKKGKSYSRDSDKYHSGKPSFDKHRSSKHGFGKRSFGKKNFRKAFKSYQKDNRKRDKAFFTEIGFCSSGSSFSSSSLSSSDEEITYRKDKRNDQGGPAGLCFVSTKSRRKNKDKRSSVCSMALENKENKDDGSNSSSDDEVTPEQAEILEILEQNSRELKAQDKMLEKAAKKLKKLKAQLAEALEENERLRSVRPQPSEIECPTCESFMTELGDQRDRYAKRVEEIDELKAELGKLQSKLDEPTLSGELECESCPCLARNLAVLKEKFEGQLMELEELRARPSLLGACMVCPTLRSELEQLRADFEVLSAPTDTCENCLTLRMQLVDRDATIRKLEKAVVVPSLDCDTCAAQTVILEDLREEMLSLQKDNNRLREVLSWVYARQPQLEMIIESTKRAEGETSGVGFGECSISGEKSAPIKVKTAPTQPGETVDGVYHEPPKAAPKKQYWTPKPSKAKLDKIVEEELKPKGKEPVQQPEPPKATPPKPKSQPNPVPRRPVYHCEFCQRNGHLEEFCFRRKRVDRQERTWGNQDQFYQGGRQDPPHRNEMRDRFAGGEKGGGFQARAPGGERRFTGRAPSRFQRGYGPRDRGFARAFEGSRFGVQIYVDDIIFGGSSHALVSSFAEQMSREFEMSLMAELQFFLGLQIKQGPEGTFVHQAKYTRDILKKFEMGDSKPMTTPMSTNTALDADEDGEAVDQKEFRGMISSLLYLTATRPDIQFAASPRTSHRQAVKRIFRYLKFTPELGFWYSSGSSLFLRGFSDADHAGCRIDRKSTSGTCQLLGTSLVSWSSRKQASVSLSTTEADYIAAAICCSQLLWMKATLTKNPVLHSRTKHIDVMFHFLRDHYEKGDIDLVHVASENQLADIFTKPLDTGWRCVDNALIKGKIESQWIGLIALLV</sequence>
<feature type="coiled-coil region" evidence="2">
    <location>
        <begin position="205"/>
        <end position="249"/>
    </location>
</feature>
<dbReference type="PANTHER" id="PTHR11439:SF442">
    <property type="entry name" value="CYSTEINE-RICH RLK (RECEPTOR-LIKE PROTEIN KINASE) 8"/>
    <property type="match status" value="1"/>
</dbReference>
<feature type="domain" description="CCHC-type" evidence="4">
    <location>
        <begin position="36"/>
        <end position="52"/>
    </location>
</feature>
<name>A0AAQ3TBJ1_PASNO</name>
<keyword evidence="2" id="KW-0175">Coiled coil</keyword>
<dbReference type="EMBL" id="CP144748">
    <property type="protein sequence ID" value="WVZ70185.1"/>
    <property type="molecule type" value="Genomic_DNA"/>
</dbReference>
<keyword evidence="1" id="KW-0862">Zinc</keyword>
<keyword evidence="1" id="KW-0863">Zinc-finger</keyword>
<dbReference type="SUPFAM" id="SSF56672">
    <property type="entry name" value="DNA/RNA polymerases"/>
    <property type="match status" value="1"/>
</dbReference>
<keyword evidence="1" id="KW-0479">Metal-binding</keyword>
<evidence type="ECO:0000259" key="4">
    <source>
        <dbReference type="PROSITE" id="PS50158"/>
    </source>
</evidence>
<dbReference type="CDD" id="cd09272">
    <property type="entry name" value="RNase_HI_RT_Ty1"/>
    <property type="match status" value="1"/>
</dbReference>
<dbReference type="PANTHER" id="PTHR11439">
    <property type="entry name" value="GAG-POL-RELATED RETROTRANSPOSON"/>
    <property type="match status" value="1"/>
</dbReference>
<dbReference type="GO" id="GO:0008270">
    <property type="term" value="F:zinc ion binding"/>
    <property type="evidence" value="ECO:0007669"/>
    <property type="project" value="UniProtKB-KW"/>
</dbReference>
<keyword evidence="6" id="KW-1185">Reference proteome</keyword>
<protein>
    <recommendedName>
        <fullName evidence="4">CCHC-type domain-containing protein</fullName>
    </recommendedName>
</protein>
<feature type="region of interest" description="Disordered" evidence="3">
    <location>
        <begin position="61"/>
        <end position="91"/>
    </location>
</feature>
<feature type="region of interest" description="Disordered" evidence="3">
    <location>
        <begin position="473"/>
        <end position="554"/>
    </location>
</feature>
<evidence type="ECO:0000313" key="5">
    <source>
        <dbReference type="EMBL" id="WVZ70185.1"/>
    </source>
</evidence>
<dbReference type="PROSITE" id="PS50158">
    <property type="entry name" value="ZF_CCHC"/>
    <property type="match status" value="1"/>
</dbReference>
<feature type="region of interest" description="Disordered" evidence="3">
    <location>
        <begin position="610"/>
        <end position="641"/>
    </location>
</feature>
<dbReference type="Proteomes" id="UP001341281">
    <property type="component" value="Chromosome 04"/>
</dbReference>
<dbReference type="Gene3D" id="4.10.60.10">
    <property type="entry name" value="Zinc finger, CCHC-type"/>
    <property type="match status" value="1"/>
</dbReference>
<evidence type="ECO:0000256" key="3">
    <source>
        <dbReference type="SAM" id="MobiDB-lite"/>
    </source>
</evidence>
<dbReference type="GO" id="GO:0003676">
    <property type="term" value="F:nucleic acid binding"/>
    <property type="evidence" value="ECO:0007669"/>
    <property type="project" value="InterPro"/>
</dbReference>
<feature type="compositionally biased region" description="Basic and acidic residues" evidence="3">
    <location>
        <begin position="512"/>
        <end position="528"/>
    </location>
</feature>
<dbReference type="Pfam" id="PF07727">
    <property type="entry name" value="RVT_2"/>
    <property type="match status" value="1"/>
</dbReference>
<dbReference type="AlphaFoldDB" id="A0AAQ3TBJ1"/>
<organism evidence="5 6">
    <name type="scientific">Paspalum notatum var. saurae</name>
    <dbReference type="NCBI Taxonomy" id="547442"/>
    <lineage>
        <taxon>Eukaryota</taxon>
        <taxon>Viridiplantae</taxon>
        <taxon>Streptophyta</taxon>
        <taxon>Embryophyta</taxon>
        <taxon>Tracheophyta</taxon>
        <taxon>Spermatophyta</taxon>
        <taxon>Magnoliopsida</taxon>
        <taxon>Liliopsida</taxon>
        <taxon>Poales</taxon>
        <taxon>Poaceae</taxon>
        <taxon>PACMAD clade</taxon>
        <taxon>Panicoideae</taxon>
        <taxon>Andropogonodae</taxon>
        <taxon>Paspaleae</taxon>
        <taxon>Paspalinae</taxon>
        <taxon>Paspalum</taxon>
    </lineage>
</organism>
<reference evidence="5 6" key="1">
    <citation type="submission" date="2024-02" db="EMBL/GenBank/DDBJ databases">
        <title>High-quality chromosome-scale genome assembly of Pensacola bahiagrass (Paspalum notatum Flugge var. saurae).</title>
        <authorList>
            <person name="Vega J.M."/>
            <person name="Podio M."/>
            <person name="Orjuela J."/>
            <person name="Siena L.A."/>
            <person name="Pessino S.C."/>
            <person name="Combes M.C."/>
            <person name="Mariac C."/>
            <person name="Albertini E."/>
            <person name="Pupilli F."/>
            <person name="Ortiz J.P.A."/>
            <person name="Leblanc O."/>
        </authorList>
    </citation>
    <scope>NUCLEOTIDE SEQUENCE [LARGE SCALE GENOMIC DNA]</scope>
    <source>
        <strain evidence="5">R1</strain>
        <tissue evidence="5">Leaf</tissue>
    </source>
</reference>
<evidence type="ECO:0000256" key="1">
    <source>
        <dbReference type="PROSITE-ProRule" id="PRU00047"/>
    </source>
</evidence>
<gene>
    <name evidence="5" type="ORF">U9M48_018871</name>
</gene>
<evidence type="ECO:0000313" key="6">
    <source>
        <dbReference type="Proteomes" id="UP001341281"/>
    </source>
</evidence>
<dbReference type="InterPro" id="IPR001878">
    <property type="entry name" value="Znf_CCHC"/>
</dbReference>
<dbReference type="InterPro" id="IPR036875">
    <property type="entry name" value="Znf_CCHC_sf"/>
</dbReference>
<dbReference type="SMART" id="SM00343">
    <property type="entry name" value="ZnF_C2HC"/>
    <property type="match status" value="1"/>
</dbReference>